<organism evidence="1 2">
    <name type="scientific">Halohasta litorea</name>
    <dbReference type="NCBI Taxonomy" id="869891"/>
    <lineage>
        <taxon>Archaea</taxon>
        <taxon>Methanobacteriati</taxon>
        <taxon>Methanobacteriota</taxon>
        <taxon>Stenosarchaea group</taxon>
        <taxon>Halobacteria</taxon>
        <taxon>Halobacteriales</taxon>
        <taxon>Haloferacaceae</taxon>
        <taxon>Halohasta</taxon>
    </lineage>
</organism>
<proteinExistence type="predicted"/>
<dbReference type="AlphaFoldDB" id="A0ABD6DDW3"/>
<dbReference type="RefSeq" id="WP_256397665.1">
    <property type="nucleotide sequence ID" value="NZ_JANHDJ010000009.1"/>
</dbReference>
<evidence type="ECO:0000313" key="1">
    <source>
        <dbReference type="EMBL" id="MFD1643683.1"/>
    </source>
</evidence>
<name>A0ABD6DDW3_9EURY</name>
<protein>
    <submittedName>
        <fullName evidence="1">Uncharacterized protein</fullName>
    </submittedName>
</protein>
<dbReference type="Proteomes" id="UP001597052">
    <property type="component" value="Unassembled WGS sequence"/>
</dbReference>
<comment type="caution">
    <text evidence="1">The sequence shown here is derived from an EMBL/GenBank/DDBJ whole genome shotgun (WGS) entry which is preliminary data.</text>
</comment>
<evidence type="ECO:0000313" key="2">
    <source>
        <dbReference type="Proteomes" id="UP001597052"/>
    </source>
</evidence>
<accession>A0ABD6DDW3</accession>
<reference evidence="1 2" key="1">
    <citation type="journal article" date="2019" name="Int. J. Syst. Evol. Microbiol.">
        <title>The Global Catalogue of Microorganisms (GCM) 10K type strain sequencing project: providing services to taxonomists for standard genome sequencing and annotation.</title>
        <authorList>
            <consortium name="The Broad Institute Genomics Platform"/>
            <consortium name="The Broad Institute Genome Sequencing Center for Infectious Disease"/>
            <person name="Wu L."/>
            <person name="Ma J."/>
        </authorList>
    </citation>
    <scope>NUCLEOTIDE SEQUENCE [LARGE SCALE GENOMIC DNA]</scope>
    <source>
        <strain evidence="1 2">CGMCC 1.10593</strain>
    </source>
</reference>
<keyword evidence="2" id="KW-1185">Reference proteome</keyword>
<gene>
    <name evidence="1" type="ORF">ACFSBW_17615</name>
</gene>
<sequence length="79" mass="9088">MLTEIIEEHAHGVRLFASPVDGDEDRYHYEGLMDRIKSFYTPDKARLFADVQTAVGDFREEKPVNGVYYPLLHSPAKMC</sequence>
<dbReference type="EMBL" id="JBHUDM010000007">
    <property type="protein sequence ID" value="MFD1643683.1"/>
    <property type="molecule type" value="Genomic_DNA"/>
</dbReference>